<protein>
    <recommendedName>
        <fullName evidence="12">NACHT domain-containing protein</fullName>
    </recommendedName>
</protein>
<evidence type="ECO:0000259" key="12">
    <source>
        <dbReference type="PROSITE" id="PS50837"/>
    </source>
</evidence>
<dbReference type="PROSITE" id="PS50294">
    <property type="entry name" value="WD_REPEATS_REGION"/>
    <property type="match status" value="11"/>
</dbReference>
<dbReference type="CDD" id="cd00637">
    <property type="entry name" value="7tm_classA_rhodopsin-like"/>
    <property type="match status" value="1"/>
</dbReference>
<keyword evidence="3" id="KW-0313">Glucose metabolism</keyword>
<reference evidence="13 14" key="1">
    <citation type="journal article" date="2019" name="Fungal Biol. Biotechnol.">
        <title>Draft genome sequence of fastidious pathogen Ceratobasidium theobromae, which causes vascular-streak dieback in Theobroma cacao.</title>
        <authorList>
            <person name="Ali S.S."/>
            <person name="Asman A."/>
            <person name="Shao J."/>
            <person name="Firmansyah A.P."/>
            <person name="Susilo A.W."/>
            <person name="Rosmana A."/>
            <person name="McMahon P."/>
            <person name="Junaid M."/>
            <person name="Guest D."/>
            <person name="Kheng T.Y."/>
            <person name="Meinhardt L.W."/>
            <person name="Bailey B.A."/>
        </authorList>
    </citation>
    <scope>NUCLEOTIDE SEQUENCE [LARGE SCALE GENOMIC DNA]</scope>
    <source>
        <strain evidence="13 14">CT2</strain>
    </source>
</reference>
<keyword evidence="7" id="KW-0677">Repeat</keyword>
<comment type="caution">
    <text evidence="13">The sequence shown here is derived from an EMBL/GenBank/DDBJ whole genome shotgun (WGS) entry which is preliminary data.</text>
</comment>
<evidence type="ECO:0000313" key="14">
    <source>
        <dbReference type="Proteomes" id="UP000383932"/>
    </source>
</evidence>
<feature type="compositionally biased region" description="Polar residues" evidence="10">
    <location>
        <begin position="31"/>
        <end position="42"/>
    </location>
</feature>
<feature type="repeat" description="WD" evidence="9">
    <location>
        <begin position="1171"/>
        <end position="1212"/>
    </location>
</feature>
<evidence type="ECO:0000256" key="9">
    <source>
        <dbReference type="PROSITE-ProRule" id="PRU00221"/>
    </source>
</evidence>
<sequence>MTIREKIREIKNNVKRRARDTFAGDIADPVLSSSSPNITPRNSPLPESHARQTQFPPFAHSKQFTSAHAPPAAEPGRAIIGDSWAHLKGFTKILDQCTSGFSPLKEVVSEFLQCILIHEGVAKGRRDYQALKVELEALFKDLSGYFSGNLPPAITTSVENLCRTIANELHHITDKEGRNMTRRYLESTQDLDDIIECYRRIQSHLERLKLNTDLSIWRAMDESTTEARLNKIGAAMSARYNSAEAALIRRRECTPKTREQVLTELKDWRQDKLGGKIFWMSGMAGVGKTTIANSLCVTLDRECGLGASFFCSRLLPECRNINLLLPTIAYQLARFSTPFRGALSQVLQRDPDIHTQSLTNQFEGMIVRPLREVAHTLPADIVVVIDALDECEDNEGTAQILDLLLAHTSDLPVKFFLSSRPEPQIRRKIGSAQSQLILHELDEKIVKEDIETYLRAELAAMSLSESQLMALVDRAGVLFIYAATVVRYVGAGNFSLDPDKRLEAVLGAPTSTTSNKNKDIDALYSTVLASAFENPDLEDSDRWRMKLVLYSVVCAQEPLTVGALVGLLRLDNERQVHAALQPMWSVLNISAASDLVTPLHASFPDYILDPKRSKGYGCNAEAHHSKLAELCFDRIKRNERQFNICELESSYVFDEQVPDLDERAKRVIPSDLLYASQYWATHLEAGEKSNRYAPLLFGFLSERLLLWMEVLNLRKRMDLGGMLLEQARRWCTVSDLVGPIFSAMYLTYMKSADCSQELKELAQDAWRFVIMFAAHPVSRSTPHIYISILASWPRSHPIAAYYISRTVGLVGITGPGTTRRQLALLGMFHTNDTIRCVNFSPDGTRIAAGSDDNTVCVLDAQTGRTVLGPLNGHGGLIYSVAFSPDGTRIASASKDNTIRIWDARTGRTVLNPLRGHTDDVNSVAFSPDGTQIVSGSDDRTIMLWNVQTGEVVLGPLARHTNWIYSVAFSPDGTRIVSGSKDKHIFVWDARTGDIILDSFRGHTADVNSVAFSPDSTRIISSSDDETVILWDAQTGQMVANPLQCIGPVYWVAFSPNGRHFAAGSGDSVIRVWEVSGGQVAGVSSLEGHTRAVYSVAFSPDGTRIISGSEDRTVCVWDVQGGRKTVDPLEGHTGYVLCLALSSNGALIASGSADMTIHVWDAQTGRLILGPLKGHAGLIRSIAFSPDNTHIFSGSSDKTMRSWDAQTGHPVLGPLQGHTADVISIALSPDGTRLVSGSDDQTICVWDVPSGKMLLGPLRGHSEGINSVAFSLDGARIISGSYDKTIQVRDARSGSSVARPLRLGGGINPMAFSLDGTRIASSFGDGGIAMWDAQTGQMIGESPQVHNDEVISVSFSPDGTRIAAGSTERTISIWTVQTGEMAGEILAGHTGSVCAIAFSSDGTSIISGSTDGTIRAWVASGTQTPKQHKESPNDHVGDVDTPSWTVDGNGWLEHSFIRFLSPPSDNDDAMSNKSGCRVVEVLPSRAVGLIFTAMGSLVSLLTVLGLATVVAWKYWRNIKSPPDGPWRLLRTNLDAYMINLLVGEVILALSGLIDLKWAIDRESRCGWACSLQGASNIIGVTTTAFFTMAITIHTWLVVYTNRRIMYRLPVWLSFSAVVWVYIVLLAVIGNVLKQRSGERFFVPAPLFAGCFIGSSYVAERIVSQYLCLGGIVFYGQLFLFSRGNLEFLEADSERIRWKWNLPAKRLPEVPMDSDGRPVDQDMYDMVQAQRELRSQAWKMLLYPAAYTIQTLGISVMRWLNVGSEINEPSHTSAAIATLFFRFVFRLSGFVNWATIEDGRNHDMRREKKGSDWGSREIAIWGGIMMTSEVECPQPSKPSTVTKRRLSGFGGTTAVGSAPRHPQAQLTPMYAGIAANILSDGLSVEVGISIHDGSYTIDYCTDKIKLTQHPTKAPGVVENYVIKALMQFSTDHLLKFVACGLSQFLADLAPNLCNRLWLELDMVPMLFPVRTTVKQLRPGLPLSRAGTTPGEHKDQPKDESLLKSVTETLKGTTIGATSPRPVDEQADSAVRKCVMYFGPTHIPRLSIGYRNEVEVDAAGKIHILDGLDVYRKTCREPTWNAVMHYAEDLRNRGVKMAFFSSTPQGGGVALMRHALIRFLTIVGVDCKWYVPKPSPSVFRTTKNNHNILQGVADPDVRLTKERQEEFTAWIEYNANRYWVSEGGPLAPGGVDVAFIDDPQMPGLIPLIKSARPNLPIIYRSHIEIRSDLVHKEGSPQAEVWKYLWDRIQLADLFISHPVNKFVPKEVPPEKLTLLGASTDWLDGLGKPLGDWDLNYYMNLFRRQCGEIRQNRLHWPDRLYIAQIARFDPSKGIPDVIDSFCKLRKRLDEILPANRTPQLLVCGHGAIDDPDASIIFDQTMELLERPEYAPYSNDIIVMRIGPSDQILNALLSNATVVLQLSLREGFEVKVSEALHHGKPVIATRAGGIPLQIQHGKSGYLVDVGDTDAVAQHLYDLWTNRDLYNQMSEFARNNVSDEVGTLGNALSWLYLASKFSKGEFIKPNGRWLNDMAREEAKEPYKEGEPRLPREGLNVVG</sequence>
<dbReference type="SUPFAM" id="SSF53756">
    <property type="entry name" value="UDP-Glycosyltransferase/glycogen phosphorylase"/>
    <property type="match status" value="1"/>
</dbReference>
<dbReference type="CDD" id="cd00200">
    <property type="entry name" value="WD40"/>
    <property type="match status" value="2"/>
</dbReference>
<feature type="region of interest" description="Disordered" evidence="10">
    <location>
        <begin position="1978"/>
        <end position="1998"/>
    </location>
</feature>
<dbReference type="Gene3D" id="1.20.1070.10">
    <property type="entry name" value="Rhodopsin 7-helix transmembrane proteins"/>
    <property type="match status" value="1"/>
</dbReference>
<evidence type="ECO:0000256" key="4">
    <source>
        <dbReference type="ARBA" id="ARBA00022574"/>
    </source>
</evidence>
<evidence type="ECO:0000313" key="13">
    <source>
        <dbReference type="EMBL" id="KAB5590118.1"/>
    </source>
</evidence>
<feature type="repeat" description="WD" evidence="9">
    <location>
        <begin position="1385"/>
        <end position="1416"/>
    </location>
</feature>
<dbReference type="InterPro" id="IPR001296">
    <property type="entry name" value="Glyco_trans_1"/>
</dbReference>
<keyword evidence="14" id="KW-1185">Reference proteome</keyword>
<evidence type="ECO:0000256" key="11">
    <source>
        <dbReference type="SAM" id="Phobius"/>
    </source>
</evidence>
<feature type="domain" description="NACHT" evidence="12">
    <location>
        <begin position="276"/>
        <end position="421"/>
    </location>
</feature>
<accession>A0A5N5QF75</accession>
<dbReference type="PROSITE" id="PS50082">
    <property type="entry name" value="WD_REPEATS_2"/>
    <property type="match status" value="14"/>
</dbReference>
<dbReference type="EMBL" id="SSOP01000196">
    <property type="protein sequence ID" value="KAB5590118.1"/>
    <property type="molecule type" value="Genomic_DNA"/>
</dbReference>
<dbReference type="Gene3D" id="3.40.50.2000">
    <property type="entry name" value="Glycogen Phosphorylase B"/>
    <property type="match status" value="2"/>
</dbReference>
<keyword evidence="6" id="KW-0808">Transferase</keyword>
<feature type="repeat" description="WD" evidence="9">
    <location>
        <begin position="1257"/>
        <end position="1298"/>
    </location>
</feature>
<dbReference type="InterPro" id="IPR056884">
    <property type="entry name" value="NPHP3-like_N"/>
</dbReference>
<proteinExistence type="inferred from homology"/>
<dbReference type="SUPFAM" id="SSF52540">
    <property type="entry name" value="P-loop containing nucleoside triphosphate hydrolases"/>
    <property type="match status" value="1"/>
</dbReference>
<dbReference type="PROSITE" id="PS00678">
    <property type="entry name" value="WD_REPEATS_1"/>
    <property type="match status" value="8"/>
</dbReference>
<feature type="transmembrane region" description="Helical" evidence="11">
    <location>
        <begin position="1609"/>
        <end position="1627"/>
    </location>
</feature>
<feature type="region of interest" description="Disordered" evidence="10">
    <location>
        <begin position="29"/>
        <end position="52"/>
    </location>
</feature>
<keyword evidence="8" id="KW-0119">Carbohydrate metabolism</keyword>
<dbReference type="InterPro" id="IPR007111">
    <property type="entry name" value="NACHT_NTPase"/>
</dbReference>
<feature type="transmembrane region" description="Helical" evidence="11">
    <location>
        <begin position="1575"/>
        <end position="1597"/>
    </location>
</feature>
<dbReference type="PANTHER" id="PTHR47779:SF1">
    <property type="entry name" value="SYNTHASE (CCG-9), PUTATIVE (AFU_ORTHOLOGUE AFUA_3G12100)-RELATED"/>
    <property type="match status" value="1"/>
</dbReference>
<evidence type="ECO:0000256" key="6">
    <source>
        <dbReference type="ARBA" id="ARBA00022679"/>
    </source>
</evidence>
<feature type="repeat" description="WD" evidence="9">
    <location>
        <begin position="1342"/>
        <end position="1383"/>
    </location>
</feature>
<feature type="repeat" description="WD" evidence="9">
    <location>
        <begin position="1306"/>
        <end position="1340"/>
    </location>
</feature>
<feature type="transmembrane region" description="Helical" evidence="11">
    <location>
        <begin position="1486"/>
        <end position="1514"/>
    </location>
</feature>
<dbReference type="PRINTS" id="PR00320">
    <property type="entry name" value="GPROTEINBRPT"/>
</dbReference>
<dbReference type="SUPFAM" id="SSF50998">
    <property type="entry name" value="Quinoprotein alcohol dehydrogenase-like"/>
    <property type="match status" value="1"/>
</dbReference>
<evidence type="ECO:0000256" key="5">
    <source>
        <dbReference type="ARBA" id="ARBA00022676"/>
    </source>
</evidence>
<keyword evidence="11" id="KW-0472">Membrane</keyword>
<name>A0A5N5QF75_9AGAM</name>
<dbReference type="SUPFAM" id="SSF50978">
    <property type="entry name" value="WD40 repeat-like"/>
    <property type="match status" value="1"/>
</dbReference>
<dbReference type="Pfam" id="PF00400">
    <property type="entry name" value="WD40"/>
    <property type="match status" value="13"/>
</dbReference>
<dbReference type="OrthoDB" id="937291at2759"/>
<dbReference type="Gene3D" id="3.40.50.300">
    <property type="entry name" value="P-loop containing nucleotide triphosphate hydrolases"/>
    <property type="match status" value="1"/>
</dbReference>
<organism evidence="13 14">
    <name type="scientific">Ceratobasidium theobromae</name>
    <dbReference type="NCBI Taxonomy" id="1582974"/>
    <lineage>
        <taxon>Eukaryota</taxon>
        <taxon>Fungi</taxon>
        <taxon>Dikarya</taxon>
        <taxon>Basidiomycota</taxon>
        <taxon>Agaricomycotina</taxon>
        <taxon>Agaricomycetes</taxon>
        <taxon>Cantharellales</taxon>
        <taxon>Ceratobasidiaceae</taxon>
        <taxon>Ceratobasidium</taxon>
    </lineage>
</organism>
<evidence type="ECO:0000256" key="7">
    <source>
        <dbReference type="ARBA" id="ARBA00022737"/>
    </source>
</evidence>
<dbReference type="Pfam" id="PF21269">
    <property type="entry name" value="TreT_GT1"/>
    <property type="match status" value="1"/>
</dbReference>
<comment type="subunit">
    <text evidence="2">Homodimer.</text>
</comment>
<dbReference type="Pfam" id="PF24883">
    <property type="entry name" value="NPHP3_N"/>
    <property type="match status" value="1"/>
</dbReference>
<evidence type="ECO:0000256" key="1">
    <source>
        <dbReference type="ARBA" id="ARBA00009481"/>
    </source>
</evidence>
<feature type="transmembrane region" description="Helical" evidence="11">
    <location>
        <begin position="1534"/>
        <end position="1554"/>
    </location>
</feature>
<feature type="repeat" description="WD" evidence="9">
    <location>
        <begin position="1051"/>
        <end position="1082"/>
    </location>
</feature>
<feature type="repeat" description="WD" evidence="9">
    <location>
        <begin position="1214"/>
        <end position="1255"/>
    </location>
</feature>
<feature type="repeat" description="WD" evidence="9">
    <location>
        <begin position="1128"/>
        <end position="1169"/>
    </location>
</feature>
<evidence type="ECO:0000256" key="2">
    <source>
        <dbReference type="ARBA" id="ARBA00011738"/>
    </source>
</evidence>
<dbReference type="PROSITE" id="PS50837">
    <property type="entry name" value="NACHT"/>
    <property type="match status" value="1"/>
</dbReference>
<dbReference type="SMART" id="SM00320">
    <property type="entry name" value="WD40"/>
    <property type="match status" value="14"/>
</dbReference>
<dbReference type="Pfam" id="PF00534">
    <property type="entry name" value="Glycos_transf_1"/>
    <property type="match status" value="1"/>
</dbReference>
<dbReference type="Gene3D" id="2.130.10.10">
    <property type="entry name" value="YVTN repeat-like/Quinoprotein amine dehydrogenase"/>
    <property type="match status" value="4"/>
</dbReference>
<dbReference type="Proteomes" id="UP000383932">
    <property type="component" value="Unassembled WGS sequence"/>
</dbReference>
<evidence type="ECO:0000256" key="3">
    <source>
        <dbReference type="ARBA" id="ARBA00022526"/>
    </source>
</evidence>
<dbReference type="CDD" id="cd03792">
    <property type="entry name" value="GT4_trehalose_phosphorylase"/>
    <property type="match status" value="1"/>
</dbReference>
<dbReference type="InterPro" id="IPR027417">
    <property type="entry name" value="P-loop_NTPase"/>
</dbReference>
<dbReference type="InterPro" id="IPR049438">
    <property type="entry name" value="TreT_GT1"/>
</dbReference>
<evidence type="ECO:0000256" key="10">
    <source>
        <dbReference type="SAM" id="MobiDB-lite"/>
    </source>
</evidence>
<feature type="compositionally biased region" description="Basic and acidic residues" evidence="10">
    <location>
        <begin position="1988"/>
        <end position="1998"/>
    </location>
</feature>
<keyword evidence="5" id="KW-0328">Glycosyltransferase</keyword>
<keyword evidence="4 9" id="KW-0853">WD repeat</keyword>
<feature type="repeat" description="WD" evidence="9">
    <location>
        <begin position="827"/>
        <end position="868"/>
    </location>
</feature>
<feature type="region of interest" description="Disordered" evidence="10">
    <location>
        <begin position="2533"/>
        <end position="2552"/>
    </location>
</feature>
<keyword evidence="11" id="KW-0812">Transmembrane</keyword>
<dbReference type="InterPro" id="IPR052078">
    <property type="entry name" value="Trehalose_Metab_GTase"/>
</dbReference>
<feature type="repeat" description="WD" evidence="9">
    <location>
        <begin position="999"/>
        <end position="1040"/>
    </location>
</feature>
<feature type="repeat" description="WD" evidence="9">
    <location>
        <begin position="870"/>
        <end position="911"/>
    </location>
</feature>
<gene>
    <name evidence="13" type="ORF">CTheo_6441</name>
</gene>
<dbReference type="InterPro" id="IPR001680">
    <property type="entry name" value="WD40_rpt"/>
</dbReference>
<dbReference type="PANTHER" id="PTHR47779">
    <property type="entry name" value="SYNTHASE (CCG-9), PUTATIVE (AFU_ORTHOLOGUE AFUA_3G12100)-RELATED"/>
    <property type="match status" value="1"/>
</dbReference>
<dbReference type="InterPro" id="IPR019775">
    <property type="entry name" value="WD40_repeat_CS"/>
</dbReference>
<evidence type="ECO:0000256" key="8">
    <source>
        <dbReference type="ARBA" id="ARBA00023277"/>
    </source>
</evidence>
<dbReference type="InterPro" id="IPR020472">
    <property type="entry name" value="WD40_PAC1"/>
</dbReference>
<feature type="compositionally biased region" description="Basic and acidic residues" evidence="10">
    <location>
        <begin position="2533"/>
        <end position="2545"/>
    </location>
</feature>
<dbReference type="GO" id="GO:0016757">
    <property type="term" value="F:glycosyltransferase activity"/>
    <property type="evidence" value="ECO:0007669"/>
    <property type="project" value="UniProtKB-KW"/>
</dbReference>
<feature type="repeat" description="WD" evidence="9">
    <location>
        <begin position="913"/>
        <end position="954"/>
    </location>
</feature>
<comment type="similarity">
    <text evidence="1">Belongs to the glycosyltransferase group 1 family. Glycosyltransferase 4 subfamily.</text>
</comment>
<feature type="repeat" description="WD" evidence="9">
    <location>
        <begin position="956"/>
        <end position="997"/>
    </location>
</feature>
<dbReference type="GO" id="GO:0006006">
    <property type="term" value="P:glucose metabolic process"/>
    <property type="evidence" value="ECO:0007669"/>
    <property type="project" value="UniProtKB-KW"/>
</dbReference>
<dbReference type="InterPro" id="IPR015943">
    <property type="entry name" value="WD40/YVTN_repeat-like_dom_sf"/>
</dbReference>
<dbReference type="InterPro" id="IPR036322">
    <property type="entry name" value="WD40_repeat_dom_sf"/>
</dbReference>
<dbReference type="InterPro" id="IPR011047">
    <property type="entry name" value="Quinoprotein_ADH-like_sf"/>
</dbReference>
<keyword evidence="11" id="KW-1133">Transmembrane helix</keyword>
<feature type="repeat" description="WD" evidence="9">
    <location>
        <begin position="1085"/>
        <end position="1126"/>
    </location>
</feature>